<dbReference type="InterPro" id="IPR016181">
    <property type="entry name" value="Acyl_CoA_acyltransferase"/>
</dbReference>
<accession>A0ABU0L1B2</accession>
<feature type="domain" description="N-acetyltransferase" evidence="3">
    <location>
        <begin position="12"/>
        <end position="154"/>
    </location>
</feature>
<reference evidence="4 5" key="1">
    <citation type="submission" date="2023-07" db="EMBL/GenBank/DDBJ databases">
        <title>Genomic Encyclopedia of Type Strains, Phase IV (KMG-IV): sequencing the most valuable type-strain genomes for metagenomic binning, comparative biology and taxonomic classification.</title>
        <authorList>
            <person name="Goeker M."/>
        </authorList>
    </citation>
    <scope>NUCLEOTIDE SEQUENCE [LARGE SCALE GENOMIC DNA]</scope>
    <source>
        <strain evidence="4 5">DSM 14914</strain>
    </source>
</reference>
<evidence type="ECO:0000313" key="5">
    <source>
        <dbReference type="Proteomes" id="UP001242811"/>
    </source>
</evidence>
<name>A0ABU0L1B2_9BACL</name>
<dbReference type="Gene3D" id="3.40.630.30">
    <property type="match status" value="1"/>
</dbReference>
<keyword evidence="5" id="KW-1185">Reference proteome</keyword>
<dbReference type="Proteomes" id="UP001242811">
    <property type="component" value="Unassembled WGS sequence"/>
</dbReference>
<evidence type="ECO:0000256" key="2">
    <source>
        <dbReference type="ARBA" id="ARBA00023315"/>
    </source>
</evidence>
<keyword evidence="1" id="KW-0808">Transferase</keyword>
<protein>
    <submittedName>
        <fullName evidence="4">Ribosomal protein S18 acetylase RimI-like enzyme</fullName>
    </submittedName>
</protein>
<dbReference type="InterPro" id="IPR050832">
    <property type="entry name" value="Bact_Acetyltransf"/>
</dbReference>
<dbReference type="PANTHER" id="PTHR43877:SF1">
    <property type="entry name" value="ACETYLTRANSFERASE"/>
    <property type="match status" value="1"/>
</dbReference>
<dbReference type="InterPro" id="IPR000182">
    <property type="entry name" value="GNAT_dom"/>
</dbReference>
<evidence type="ECO:0000313" key="4">
    <source>
        <dbReference type="EMBL" id="MDQ0495483.1"/>
    </source>
</evidence>
<dbReference type="Pfam" id="PF00583">
    <property type="entry name" value="Acetyltransf_1"/>
    <property type="match status" value="1"/>
</dbReference>
<dbReference type="RefSeq" id="WP_152379247.1">
    <property type="nucleotide sequence ID" value="NZ_CP045298.1"/>
</dbReference>
<proteinExistence type="predicted"/>
<dbReference type="EMBL" id="JAUSWA010000022">
    <property type="protein sequence ID" value="MDQ0495483.1"/>
    <property type="molecule type" value="Genomic_DNA"/>
</dbReference>
<dbReference type="PANTHER" id="PTHR43877">
    <property type="entry name" value="AMINOALKYLPHOSPHONATE N-ACETYLTRANSFERASE-RELATED-RELATED"/>
    <property type="match status" value="1"/>
</dbReference>
<dbReference type="CDD" id="cd04301">
    <property type="entry name" value="NAT_SF"/>
    <property type="match status" value="1"/>
</dbReference>
<keyword evidence="2" id="KW-0012">Acyltransferase</keyword>
<comment type="caution">
    <text evidence="4">The sequence shown here is derived from an EMBL/GenBank/DDBJ whole genome shotgun (WGS) entry which is preliminary data.</text>
</comment>
<gene>
    <name evidence="4" type="ORF">QOZ95_003662</name>
</gene>
<evidence type="ECO:0000256" key="1">
    <source>
        <dbReference type="ARBA" id="ARBA00022679"/>
    </source>
</evidence>
<dbReference type="SUPFAM" id="SSF55729">
    <property type="entry name" value="Acyl-CoA N-acyltransferases (Nat)"/>
    <property type="match status" value="1"/>
</dbReference>
<organism evidence="4 5">
    <name type="scientific">Paenibacillus brasilensis</name>
    <dbReference type="NCBI Taxonomy" id="128574"/>
    <lineage>
        <taxon>Bacteria</taxon>
        <taxon>Bacillati</taxon>
        <taxon>Bacillota</taxon>
        <taxon>Bacilli</taxon>
        <taxon>Bacillales</taxon>
        <taxon>Paenibacillaceae</taxon>
        <taxon>Paenibacillus</taxon>
    </lineage>
</organism>
<dbReference type="PROSITE" id="PS51186">
    <property type="entry name" value="GNAT"/>
    <property type="match status" value="1"/>
</dbReference>
<sequence length="154" mass="17328">MTGLTENVNDKYTIRMMRADDYDQAFALWNGLEGLGLSEADSPERIACFLQRNEGLSYVCEYEGSIVGTIMAGHDSRRGFLYHLGVATEHRGQGIAPLLVNEALSALLREGIDKCHLFVMEHNEAGQRFWSANGWEKRDGILLYSKGLDSRRLE</sequence>
<evidence type="ECO:0000259" key="3">
    <source>
        <dbReference type="PROSITE" id="PS51186"/>
    </source>
</evidence>